<evidence type="ECO:0000256" key="1">
    <source>
        <dbReference type="ARBA" id="ARBA00006484"/>
    </source>
</evidence>
<dbReference type="PRINTS" id="PR00080">
    <property type="entry name" value="SDRFAMILY"/>
</dbReference>
<evidence type="ECO:0008006" key="5">
    <source>
        <dbReference type="Google" id="ProtNLM"/>
    </source>
</evidence>
<dbReference type="EMBL" id="JAKOGI010000023">
    <property type="protein sequence ID" value="KAJ8449230.1"/>
    <property type="molecule type" value="Genomic_DNA"/>
</dbReference>
<keyword evidence="2" id="KW-0560">Oxidoreductase</keyword>
<evidence type="ECO:0000313" key="4">
    <source>
        <dbReference type="Proteomes" id="UP001153076"/>
    </source>
</evidence>
<evidence type="ECO:0000313" key="3">
    <source>
        <dbReference type="EMBL" id="KAJ8449230.1"/>
    </source>
</evidence>
<organism evidence="3 4">
    <name type="scientific">Carnegiea gigantea</name>
    <dbReference type="NCBI Taxonomy" id="171969"/>
    <lineage>
        <taxon>Eukaryota</taxon>
        <taxon>Viridiplantae</taxon>
        <taxon>Streptophyta</taxon>
        <taxon>Embryophyta</taxon>
        <taxon>Tracheophyta</taxon>
        <taxon>Spermatophyta</taxon>
        <taxon>Magnoliopsida</taxon>
        <taxon>eudicotyledons</taxon>
        <taxon>Gunneridae</taxon>
        <taxon>Pentapetalae</taxon>
        <taxon>Caryophyllales</taxon>
        <taxon>Cactineae</taxon>
        <taxon>Cactaceae</taxon>
        <taxon>Cactoideae</taxon>
        <taxon>Echinocereeae</taxon>
        <taxon>Carnegiea</taxon>
    </lineage>
</organism>
<dbReference type="InterPro" id="IPR036291">
    <property type="entry name" value="NAD(P)-bd_dom_sf"/>
</dbReference>
<dbReference type="GO" id="GO:0016491">
    <property type="term" value="F:oxidoreductase activity"/>
    <property type="evidence" value="ECO:0007669"/>
    <property type="project" value="UniProtKB-KW"/>
</dbReference>
<dbReference type="FunFam" id="3.40.50.720:FF:000084">
    <property type="entry name" value="Short-chain dehydrogenase reductase"/>
    <property type="match status" value="1"/>
</dbReference>
<protein>
    <recommendedName>
        <fullName evidence="5">Alcohol dehydrogenase</fullName>
    </recommendedName>
</protein>
<keyword evidence="4" id="KW-1185">Reference proteome</keyword>
<proteinExistence type="inferred from homology"/>
<comment type="similarity">
    <text evidence="1">Belongs to the short-chain dehydrogenases/reductases (SDR) family.</text>
</comment>
<evidence type="ECO:0000256" key="2">
    <source>
        <dbReference type="ARBA" id="ARBA00023002"/>
    </source>
</evidence>
<gene>
    <name evidence="3" type="ORF">Cgig2_021694</name>
</gene>
<dbReference type="AlphaFoldDB" id="A0A9Q1KUB6"/>
<dbReference type="PANTHER" id="PTHR43180:SF45">
    <property type="entry name" value="SECOISOLARICIRESINOL DEHYDROGENASE-LIKE ISOFORM X1"/>
    <property type="match status" value="1"/>
</dbReference>
<dbReference type="PROSITE" id="PS00061">
    <property type="entry name" value="ADH_SHORT"/>
    <property type="match status" value="1"/>
</dbReference>
<dbReference type="PRINTS" id="PR00081">
    <property type="entry name" value="GDHRDH"/>
</dbReference>
<sequence length="362" mass="38592">MMFLIPTPTLTLGKKERKKYIDLIFFVLITHRLQGKVAIITGGASGFGEATARLFVRHGASVIIADVQDEKGRALCNDIASGTDYSDSSSISYTHCNVTDDTSVKNVVDLAISKYGKLDILFNNAGISGDLEKTILGTTNENFKKVFDINVYGAFLGAKHAARVMIPRKSGVILFTASLASVVCGETSHAYTMSKHAIVGLMKNLCVEMGQYGIRVNAISPCAVSTPILTHPLGIDKATLDEVITESAVLKGVTPDAMDVAHAALYLASDEAKLVHGFNLMVDGGYTITNPTFSMAFKRGTGGHNKGSYCPLCSRKMNRTVTKSGLPSLKSQAAALVQNPGPVLSLVFLPNSLVVFLGGPRD</sequence>
<name>A0A9Q1KUB6_9CARY</name>
<comment type="caution">
    <text evidence="3">The sequence shown here is derived from an EMBL/GenBank/DDBJ whole genome shotgun (WGS) entry which is preliminary data.</text>
</comment>
<accession>A0A9Q1KUB6</accession>
<dbReference type="Pfam" id="PF13561">
    <property type="entry name" value="adh_short_C2"/>
    <property type="match status" value="1"/>
</dbReference>
<dbReference type="PANTHER" id="PTHR43180">
    <property type="entry name" value="3-OXOACYL-(ACYL-CARRIER-PROTEIN) REDUCTASE (AFU_ORTHOLOGUE AFUA_6G11210)"/>
    <property type="match status" value="1"/>
</dbReference>
<dbReference type="Proteomes" id="UP001153076">
    <property type="component" value="Unassembled WGS sequence"/>
</dbReference>
<reference evidence="3" key="1">
    <citation type="submission" date="2022-04" db="EMBL/GenBank/DDBJ databases">
        <title>Carnegiea gigantea Genome sequencing and assembly v2.</title>
        <authorList>
            <person name="Copetti D."/>
            <person name="Sanderson M.J."/>
            <person name="Burquez A."/>
            <person name="Wojciechowski M.F."/>
        </authorList>
    </citation>
    <scope>NUCLEOTIDE SEQUENCE</scope>
    <source>
        <strain evidence="3">SGP5-SGP5p</strain>
        <tissue evidence="3">Aerial part</tissue>
    </source>
</reference>
<dbReference type="InterPro" id="IPR020904">
    <property type="entry name" value="Sc_DH/Rdtase_CS"/>
</dbReference>
<dbReference type="OrthoDB" id="294295at2759"/>
<dbReference type="Gene3D" id="3.40.50.720">
    <property type="entry name" value="NAD(P)-binding Rossmann-like Domain"/>
    <property type="match status" value="1"/>
</dbReference>
<dbReference type="InterPro" id="IPR002347">
    <property type="entry name" value="SDR_fam"/>
</dbReference>
<dbReference type="SUPFAM" id="SSF51735">
    <property type="entry name" value="NAD(P)-binding Rossmann-fold domains"/>
    <property type="match status" value="1"/>
</dbReference>